<comment type="caution">
    <text evidence="6">The sequence shown here is derived from an EMBL/GenBank/DDBJ whole genome shotgun (WGS) entry which is preliminary data.</text>
</comment>
<keyword evidence="3" id="KW-0281">Fimbrium</keyword>
<reference evidence="6 7" key="1">
    <citation type="submission" date="2023-02" db="EMBL/GenBank/DDBJ databases">
        <title>Entomopathogenic bacteria.</title>
        <authorList>
            <person name="Machado R.A."/>
        </authorList>
    </citation>
    <scope>NUCLEOTIDE SEQUENCE [LARGE SCALE GENOMIC DNA]</scope>
    <source>
        <strain evidence="6 7">XENO-10</strain>
    </source>
</reference>
<dbReference type="PANTHER" id="PTHR33420:SF14">
    <property type="entry name" value="TYPE 1 FIMBRIN D-MANNOSE SPECIFIC ADHESIN"/>
    <property type="match status" value="1"/>
</dbReference>
<dbReference type="InterPro" id="IPR008966">
    <property type="entry name" value="Adhesion_dom_sf"/>
</dbReference>
<gene>
    <name evidence="6" type="ORF">PSI23_05550</name>
</gene>
<dbReference type="RefSeq" id="WP_273554152.1">
    <property type="nucleotide sequence ID" value="NZ_JAQRFI010000009.1"/>
</dbReference>
<proteinExistence type="inferred from homology"/>
<feature type="domain" description="Fimbrial-type adhesion" evidence="5">
    <location>
        <begin position="197"/>
        <end position="338"/>
    </location>
</feature>
<evidence type="ECO:0000256" key="4">
    <source>
        <dbReference type="SAM" id="SignalP"/>
    </source>
</evidence>
<dbReference type="Gene3D" id="2.60.40.1090">
    <property type="entry name" value="Fimbrial-type adhesion domain"/>
    <property type="match status" value="1"/>
</dbReference>
<evidence type="ECO:0000256" key="3">
    <source>
        <dbReference type="ARBA" id="ARBA00023263"/>
    </source>
</evidence>
<dbReference type="Proteomes" id="UP001217178">
    <property type="component" value="Unassembled WGS sequence"/>
</dbReference>
<dbReference type="Gene3D" id="2.60.40.3310">
    <property type="match status" value="1"/>
</dbReference>
<keyword evidence="4" id="KW-0732">Signal</keyword>
<accession>A0ABT5LG68</accession>
<dbReference type="PANTHER" id="PTHR33420">
    <property type="entry name" value="FIMBRIAL SUBUNIT ELFA-RELATED"/>
    <property type="match status" value="1"/>
</dbReference>
<evidence type="ECO:0000256" key="2">
    <source>
        <dbReference type="ARBA" id="ARBA00006671"/>
    </source>
</evidence>
<sequence>MNISISSWLLFVPIFFSPCAGYAYADVSCTAPPQTLDSYEISVPVNVAVGQELEKSDDRLRLDASPMITCQGKSLDKTEVVLGIKATGILSQSIGGKSVFLLGDSGIGYAIRGLTGNPSERKYIKKEGNSVKLTTIAFRDNKEPIKVGIALVFYRIGQVKPGQYPSQPVAIATVNLRNLGGSGLGKSIEVGQFSTGSIVVKSRSCTFNNNPIPVTLESITSMQLPKVGSTAAEKAFDIPLNCDARIKVNMLLLAGSQGAYDFQKGIIKLNPNVNAASGVGIQILDGNKSTPIPLGKKIEYIETITEGPVNIPLKARYYRYGNVKEGAVNATATFTMSYE</sequence>
<dbReference type="SUPFAM" id="SSF49401">
    <property type="entry name" value="Bacterial adhesins"/>
    <property type="match status" value="1"/>
</dbReference>
<dbReference type="Pfam" id="PF00419">
    <property type="entry name" value="Fimbrial"/>
    <property type="match status" value="1"/>
</dbReference>
<dbReference type="InterPro" id="IPR036937">
    <property type="entry name" value="Adhesion_dom_fimbrial_sf"/>
</dbReference>
<feature type="signal peptide" evidence="4">
    <location>
        <begin position="1"/>
        <end position="25"/>
    </location>
</feature>
<dbReference type="InterPro" id="IPR000259">
    <property type="entry name" value="Adhesion_dom_fimbrial"/>
</dbReference>
<dbReference type="EMBL" id="JAQRFI010000009">
    <property type="protein sequence ID" value="MDC9588795.1"/>
    <property type="molecule type" value="Genomic_DNA"/>
</dbReference>
<keyword evidence="7" id="KW-1185">Reference proteome</keyword>
<protein>
    <submittedName>
        <fullName evidence="6">Fimbrial protein</fullName>
    </submittedName>
</protein>
<dbReference type="InterPro" id="IPR050263">
    <property type="entry name" value="Bact_Fimbrial_Adh_Pro"/>
</dbReference>
<comment type="subcellular location">
    <subcellularLocation>
        <location evidence="1">Fimbrium</location>
    </subcellularLocation>
</comment>
<evidence type="ECO:0000256" key="1">
    <source>
        <dbReference type="ARBA" id="ARBA00004561"/>
    </source>
</evidence>
<evidence type="ECO:0000259" key="5">
    <source>
        <dbReference type="Pfam" id="PF00419"/>
    </source>
</evidence>
<name>A0ABT5LG68_9GAMM</name>
<feature type="chain" id="PRO_5045643466" evidence="4">
    <location>
        <begin position="26"/>
        <end position="339"/>
    </location>
</feature>
<comment type="similarity">
    <text evidence="2">Belongs to the fimbrial protein family.</text>
</comment>
<evidence type="ECO:0000313" key="7">
    <source>
        <dbReference type="Proteomes" id="UP001217178"/>
    </source>
</evidence>
<evidence type="ECO:0000313" key="6">
    <source>
        <dbReference type="EMBL" id="MDC9588795.1"/>
    </source>
</evidence>
<organism evidence="6 7">
    <name type="scientific">Xenorhabdus yunnanensis</name>
    <dbReference type="NCBI Taxonomy" id="3025878"/>
    <lineage>
        <taxon>Bacteria</taxon>
        <taxon>Pseudomonadati</taxon>
        <taxon>Pseudomonadota</taxon>
        <taxon>Gammaproteobacteria</taxon>
        <taxon>Enterobacterales</taxon>
        <taxon>Morganellaceae</taxon>
        <taxon>Xenorhabdus</taxon>
    </lineage>
</organism>